<evidence type="ECO:0000313" key="2">
    <source>
        <dbReference type="EMBL" id="SFI55646.1"/>
    </source>
</evidence>
<organism evidence="2 3">
    <name type="scientific">Treponema bryantii</name>
    <dbReference type="NCBI Taxonomy" id="163"/>
    <lineage>
        <taxon>Bacteria</taxon>
        <taxon>Pseudomonadati</taxon>
        <taxon>Spirochaetota</taxon>
        <taxon>Spirochaetia</taxon>
        <taxon>Spirochaetales</taxon>
        <taxon>Treponemataceae</taxon>
        <taxon>Treponema</taxon>
    </lineage>
</organism>
<dbReference type="InterPro" id="IPR036286">
    <property type="entry name" value="LexA/Signal_pep-like_sf"/>
</dbReference>
<protein>
    <submittedName>
        <fullName evidence="2">DNA polymerase V</fullName>
    </submittedName>
</protein>
<gene>
    <name evidence="2" type="ORF">SAMN04487775_102360</name>
</gene>
<evidence type="ECO:0000259" key="1">
    <source>
        <dbReference type="Pfam" id="PF00717"/>
    </source>
</evidence>
<sequence length="105" mass="11577">MVTGFPSPAQGYEQNTIDLNAALIKHPSATVFMRMDNSHYTNMGIFDGDLLIIDRAKKINSNSLVVYESDGHFVLGRVYNIKANGQTDVIITGSVTHVIHTVKEI</sequence>
<dbReference type="Pfam" id="PF00717">
    <property type="entry name" value="Peptidase_S24"/>
    <property type="match status" value="1"/>
</dbReference>
<dbReference type="Gene3D" id="2.10.109.10">
    <property type="entry name" value="Umud Fragment, subunit A"/>
    <property type="match status" value="1"/>
</dbReference>
<dbReference type="AlphaFoldDB" id="A0A1I3J6B8"/>
<dbReference type="EMBL" id="FORI01000002">
    <property type="protein sequence ID" value="SFI55646.1"/>
    <property type="molecule type" value="Genomic_DNA"/>
</dbReference>
<name>A0A1I3J6B8_9SPIR</name>
<dbReference type="OrthoDB" id="9787787at2"/>
<dbReference type="Proteomes" id="UP000182737">
    <property type="component" value="Unassembled WGS sequence"/>
</dbReference>
<reference evidence="3" key="1">
    <citation type="submission" date="2016-10" db="EMBL/GenBank/DDBJ databases">
        <authorList>
            <person name="Varghese N."/>
            <person name="Submissions S."/>
        </authorList>
    </citation>
    <scope>NUCLEOTIDE SEQUENCE [LARGE SCALE GENOMIC DNA]</scope>
    <source>
        <strain evidence="3">XBD1002</strain>
    </source>
</reference>
<feature type="domain" description="Peptidase S24/S26A/S26B/S26C" evidence="1">
    <location>
        <begin position="4"/>
        <end position="82"/>
    </location>
</feature>
<dbReference type="SUPFAM" id="SSF51306">
    <property type="entry name" value="LexA/Signal peptidase"/>
    <property type="match status" value="1"/>
</dbReference>
<evidence type="ECO:0000313" key="3">
    <source>
        <dbReference type="Proteomes" id="UP000182737"/>
    </source>
</evidence>
<dbReference type="RefSeq" id="WP_074930746.1">
    <property type="nucleotide sequence ID" value="NZ_FORI01000002.1"/>
</dbReference>
<keyword evidence="3" id="KW-1185">Reference proteome</keyword>
<proteinExistence type="predicted"/>
<dbReference type="InterPro" id="IPR015927">
    <property type="entry name" value="Peptidase_S24_S26A/B/C"/>
</dbReference>
<accession>A0A1I3J6B8</accession>